<dbReference type="PROSITE" id="PS51819">
    <property type="entry name" value="VOC"/>
    <property type="match status" value="1"/>
</dbReference>
<evidence type="ECO:0000313" key="4">
    <source>
        <dbReference type="Proteomes" id="UP000607796"/>
    </source>
</evidence>
<feature type="domain" description="VOC" evidence="2">
    <location>
        <begin position="3"/>
        <end position="143"/>
    </location>
</feature>
<proteinExistence type="predicted"/>
<evidence type="ECO:0000256" key="1">
    <source>
        <dbReference type="ARBA" id="ARBA00022723"/>
    </source>
</evidence>
<accession>A0ABR9X9A3</accession>
<dbReference type="InterPro" id="IPR029068">
    <property type="entry name" value="Glyas_Bleomycin-R_OHBP_Dase"/>
</dbReference>
<comment type="caution">
    <text evidence="3">The sequence shown here is derived from an EMBL/GenBank/DDBJ whole genome shotgun (WGS) entry which is preliminary data.</text>
</comment>
<dbReference type="PANTHER" id="PTHR43048:SF3">
    <property type="entry name" value="METHYLMALONYL-COA EPIMERASE, MITOCHONDRIAL"/>
    <property type="match status" value="1"/>
</dbReference>
<dbReference type="Proteomes" id="UP000607796">
    <property type="component" value="Unassembled WGS sequence"/>
</dbReference>
<reference evidence="3 4" key="1">
    <citation type="journal article" date="2021" name="Int. J. Syst. Evol. Microbiol.">
        <title>Salipiger mangrovisoli sp. nov., isolated from mangrove soil and the proposal for the reclassification of Paraphaeobacter pallidus as Salipiger pallidus comb. nov.</title>
        <authorList>
            <person name="Du J."/>
            <person name="Liu Y."/>
            <person name="Pei T."/>
            <person name="Deng M.R."/>
            <person name="Zhu H."/>
        </authorList>
    </citation>
    <scope>NUCLEOTIDE SEQUENCE [LARGE SCALE GENOMIC DNA]</scope>
    <source>
        <strain evidence="3 4">6D45A</strain>
    </source>
</reference>
<evidence type="ECO:0000313" key="3">
    <source>
        <dbReference type="EMBL" id="MBE9640195.1"/>
    </source>
</evidence>
<dbReference type="PANTHER" id="PTHR43048">
    <property type="entry name" value="METHYLMALONYL-COA EPIMERASE"/>
    <property type="match status" value="1"/>
</dbReference>
<keyword evidence="4" id="KW-1185">Reference proteome</keyword>
<dbReference type="Gene3D" id="3.10.180.10">
    <property type="entry name" value="2,3-Dihydroxybiphenyl 1,2-Dioxygenase, domain 1"/>
    <property type="match status" value="1"/>
</dbReference>
<dbReference type="EMBL" id="JADFFK010000027">
    <property type="protein sequence ID" value="MBE9640195.1"/>
    <property type="molecule type" value="Genomic_DNA"/>
</dbReference>
<organism evidence="3 4">
    <name type="scientific">Salipiger mangrovisoli</name>
    <dbReference type="NCBI Taxonomy" id="2865933"/>
    <lineage>
        <taxon>Bacteria</taxon>
        <taxon>Pseudomonadati</taxon>
        <taxon>Pseudomonadota</taxon>
        <taxon>Alphaproteobacteria</taxon>
        <taxon>Rhodobacterales</taxon>
        <taxon>Roseobacteraceae</taxon>
        <taxon>Salipiger</taxon>
    </lineage>
</organism>
<dbReference type="InterPro" id="IPR004360">
    <property type="entry name" value="Glyas_Fos-R_dOase_dom"/>
</dbReference>
<name>A0ABR9X9A3_9RHOB</name>
<evidence type="ECO:0000259" key="2">
    <source>
        <dbReference type="PROSITE" id="PS51819"/>
    </source>
</evidence>
<dbReference type="Pfam" id="PF00903">
    <property type="entry name" value="Glyoxalase"/>
    <property type="match status" value="1"/>
</dbReference>
<sequence>MTAPLEVGLVVRDLPLMMAFYEAAFGLSLVADVTVPAGKANEAALSAQAYRVVRMQTPWGERLKLLAPERPPEPWPAQSDHILDRHDASYITFIVDDFEAVVASAIAHGAQEMTGPGRIEVRPGTYLSFLRDPEGHIVEVVQYAHIAAYRDDLAESLQ</sequence>
<dbReference type="SUPFAM" id="SSF54593">
    <property type="entry name" value="Glyoxalase/Bleomycin resistance protein/Dihydroxybiphenyl dioxygenase"/>
    <property type="match status" value="1"/>
</dbReference>
<dbReference type="CDD" id="cd06587">
    <property type="entry name" value="VOC"/>
    <property type="match status" value="1"/>
</dbReference>
<keyword evidence="1" id="KW-0479">Metal-binding</keyword>
<gene>
    <name evidence="3" type="ORF">IQ782_25415</name>
</gene>
<dbReference type="InterPro" id="IPR037523">
    <property type="entry name" value="VOC_core"/>
</dbReference>
<dbReference type="InterPro" id="IPR051785">
    <property type="entry name" value="MMCE/EMCE_epimerase"/>
</dbReference>
<protein>
    <submittedName>
        <fullName evidence="3">VOC family protein</fullName>
    </submittedName>
</protein>